<protein>
    <recommendedName>
        <fullName evidence="4">F-box domain-containing protein</fullName>
    </recommendedName>
</protein>
<dbReference type="EMBL" id="CP108085">
    <property type="protein sequence ID" value="WUP73153.1"/>
    <property type="molecule type" value="Genomic_DNA"/>
</dbReference>
<proteinExistence type="predicted"/>
<organism evidence="2 3">
    <name type="scientific">Microbispora hainanensis</name>
    <dbReference type="NCBI Taxonomy" id="568844"/>
    <lineage>
        <taxon>Bacteria</taxon>
        <taxon>Bacillati</taxon>
        <taxon>Actinomycetota</taxon>
        <taxon>Actinomycetes</taxon>
        <taxon>Streptosporangiales</taxon>
        <taxon>Streptosporangiaceae</taxon>
        <taxon>Microbispora</taxon>
    </lineage>
</organism>
<evidence type="ECO:0000313" key="2">
    <source>
        <dbReference type="EMBL" id="WUP73153.1"/>
    </source>
</evidence>
<dbReference type="RefSeq" id="WP_142649159.1">
    <property type="nucleotide sequence ID" value="NZ_CP108085.1"/>
</dbReference>
<sequence>MVEHSPAWLLPLVTANVIDALVRHAPVADLLTLRSALCRRMQHLSIGSRPPSSSEPFPVVVKNPHSRPERITVRAA</sequence>
<evidence type="ECO:0000256" key="1">
    <source>
        <dbReference type="SAM" id="MobiDB-lite"/>
    </source>
</evidence>
<evidence type="ECO:0000313" key="3">
    <source>
        <dbReference type="Proteomes" id="UP001432011"/>
    </source>
</evidence>
<evidence type="ECO:0008006" key="4">
    <source>
        <dbReference type="Google" id="ProtNLM"/>
    </source>
</evidence>
<feature type="compositionally biased region" description="Basic and acidic residues" evidence="1">
    <location>
        <begin position="66"/>
        <end position="76"/>
    </location>
</feature>
<feature type="compositionally biased region" description="Low complexity" evidence="1">
    <location>
        <begin position="48"/>
        <end position="61"/>
    </location>
</feature>
<name>A0ABZ1SJJ1_9ACTN</name>
<keyword evidence="3" id="KW-1185">Reference proteome</keyword>
<gene>
    <name evidence="2" type="ORF">OG913_27575</name>
</gene>
<accession>A0ABZ1SJJ1</accession>
<feature type="region of interest" description="Disordered" evidence="1">
    <location>
        <begin position="45"/>
        <end position="76"/>
    </location>
</feature>
<reference evidence="2" key="1">
    <citation type="submission" date="2022-10" db="EMBL/GenBank/DDBJ databases">
        <title>The complete genomes of actinobacterial strains from the NBC collection.</title>
        <authorList>
            <person name="Joergensen T.S."/>
            <person name="Alvarez Arevalo M."/>
            <person name="Sterndorff E.B."/>
            <person name="Faurdal D."/>
            <person name="Vuksanovic O."/>
            <person name="Mourched A.-S."/>
            <person name="Charusanti P."/>
            <person name="Shaw S."/>
            <person name="Blin K."/>
            <person name="Weber T."/>
        </authorList>
    </citation>
    <scope>NUCLEOTIDE SEQUENCE</scope>
    <source>
        <strain evidence="2">NBC_00254</strain>
    </source>
</reference>
<dbReference type="Proteomes" id="UP001432011">
    <property type="component" value="Chromosome"/>
</dbReference>